<name>A0A5C5YH15_9BACT</name>
<dbReference type="SUPFAM" id="SSF52833">
    <property type="entry name" value="Thioredoxin-like"/>
    <property type="match status" value="1"/>
</dbReference>
<dbReference type="PROSITE" id="PS51257">
    <property type="entry name" value="PROKAR_LIPOPROTEIN"/>
    <property type="match status" value="1"/>
</dbReference>
<evidence type="ECO:0008006" key="3">
    <source>
        <dbReference type="Google" id="ProtNLM"/>
    </source>
</evidence>
<evidence type="ECO:0000313" key="1">
    <source>
        <dbReference type="EMBL" id="TWT74468.1"/>
    </source>
</evidence>
<sequence>MTTMRFAAICGTLSFLMGCSLLSPRISTSRADEPPSWLHGSGDDLEVVLRGEVFEPDGSPAEGVSVDGSLRSHGKSTLVRAECEGHHFAARLPVNRTSWYSMQFRVASKSGAVGYVKMTPDSLRQAAIDGKRVTLARPTRRVAVTVEHAGSPVAGAQVRADLGYNVELHTVTDADGVACFDLLPDQKLSSFTAWTDDRRVGGYQFGRKPTRNADEDSHVVELFDCRDLTIRFVDGEGNPVEGVAFEFQVATPAPNYNYLGLVEPRVLTTDEQGEAFYRWQPDWEQYHYYPEIVEGTGWILAGSNSDHEESEGAIVYRVKPAAERHTVAGRVEPPAGVEAGGFFVQVRSFQGEQEGFSDHLSAIADSQGAFSVDVLPGATYCACVNDAGYTGKMIDLVPYEPATDCATEIVLPVVAGEELSFSVTRGPQRVPYEGVGISVRETYRYTWWEDDEKQSGTGSRDRWLTTDESGRAVTRVLPGEIKARVIEPLWQVGERIEVKQGEPAHLSLHRERETLTPVAGRLVLAGGAEGELAGAQVRFGAVDGAYDHTGSTTASHEGTFEFETLGEQLGVFAVSADQKLAGATFAKRIDEPLQVEMKPTREFRGRLLDGDDTPRQGYSVWAVVRVEGDEDYDGRFVKSTEAARYQTVTNDRGEFVFEHLPTEIEIALESDNLPEDEDPTAYLGEVYLTQNETRPPAVYHLERRAAAPTKPLAERFAESLRDARISDCHFMAIACGEADHLANFMQLHFTNYEKNPVVSRYIQCPIYLQADGQGARLLEERGWAAPEGDAVHAWALDGDGNLLGELKVDAAKDDAGAAADAFVAAHAPEAPDAEEKWRHALADAAATDRQVWARVSGRYCGPCFMLSRWIDDQCELLEKDYVFVKVDRVTDTHGPQIAKLVTNGKSYGIPFHAIFSPDGKRLEESIGPLGNIGYPSTHEGKLQLRKMLDATRIRLTDEEVDQLIESL</sequence>
<proteinExistence type="predicted"/>
<dbReference type="InterPro" id="IPR036249">
    <property type="entry name" value="Thioredoxin-like_sf"/>
</dbReference>
<dbReference type="Pfam" id="PF13899">
    <property type="entry name" value="Thioredoxin_7"/>
    <property type="match status" value="1"/>
</dbReference>
<gene>
    <name evidence="1" type="ORF">Pla123a_32910</name>
</gene>
<comment type="caution">
    <text evidence="1">The sequence shown here is derived from an EMBL/GenBank/DDBJ whole genome shotgun (WGS) entry which is preliminary data.</text>
</comment>
<organism evidence="1 2">
    <name type="scientific">Posidoniimonas polymericola</name>
    <dbReference type="NCBI Taxonomy" id="2528002"/>
    <lineage>
        <taxon>Bacteria</taxon>
        <taxon>Pseudomonadati</taxon>
        <taxon>Planctomycetota</taxon>
        <taxon>Planctomycetia</taxon>
        <taxon>Pirellulales</taxon>
        <taxon>Lacipirellulaceae</taxon>
        <taxon>Posidoniimonas</taxon>
    </lineage>
</organism>
<dbReference type="AlphaFoldDB" id="A0A5C5YH15"/>
<dbReference type="Proteomes" id="UP000318478">
    <property type="component" value="Unassembled WGS sequence"/>
</dbReference>
<reference evidence="1 2" key="1">
    <citation type="submission" date="2019-02" db="EMBL/GenBank/DDBJ databases">
        <title>Deep-cultivation of Planctomycetes and their phenomic and genomic characterization uncovers novel biology.</title>
        <authorList>
            <person name="Wiegand S."/>
            <person name="Jogler M."/>
            <person name="Boedeker C."/>
            <person name="Pinto D."/>
            <person name="Vollmers J."/>
            <person name="Rivas-Marin E."/>
            <person name="Kohn T."/>
            <person name="Peeters S.H."/>
            <person name="Heuer A."/>
            <person name="Rast P."/>
            <person name="Oberbeckmann S."/>
            <person name="Bunk B."/>
            <person name="Jeske O."/>
            <person name="Meyerdierks A."/>
            <person name="Storesund J.E."/>
            <person name="Kallscheuer N."/>
            <person name="Luecker S."/>
            <person name="Lage O.M."/>
            <person name="Pohl T."/>
            <person name="Merkel B.J."/>
            <person name="Hornburger P."/>
            <person name="Mueller R.-W."/>
            <person name="Bruemmer F."/>
            <person name="Labrenz M."/>
            <person name="Spormann A.M."/>
            <person name="Op Den Camp H."/>
            <person name="Overmann J."/>
            <person name="Amann R."/>
            <person name="Jetten M.S.M."/>
            <person name="Mascher T."/>
            <person name="Medema M.H."/>
            <person name="Devos D.P."/>
            <person name="Kaster A.-K."/>
            <person name="Ovreas L."/>
            <person name="Rohde M."/>
            <person name="Galperin M.Y."/>
            <person name="Jogler C."/>
        </authorList>
    </citation>
    <scope>NUCLEOTIDE SEQUENCE [LARGE SCALE GENOMIC DNA]</scope>
    <source>
        <strain evidence="1 2">Pla123a</strain>
    </source>
</reference>
<dbReference type="Gene3D" id="3.40.30.10">
    <property type="entry name" value="Glutaredoxin"/>
    <property type="match status" value="1"/>
</dbReference>
<protein>
    <recommendedName>
        <fullName evidence="3">Nickel uptake substrate-specific transmembrane region</fullName>
    </recommendedName>
</protein>
<dbReference type="EMBL" id="SJPO01000008">
    <property type="protein sequence ID" value="TWT74468.1"/>
    <property type="molecule type" value="Genomic_DNA"/>
</dbReference>
<dbReference type="OrthoDB" id="232400at2"/>
<accession>A0A5C5YH15</accession>
<evidence type="ECO:0000313" key="2">
    <source>
        <dbReference type="Proteomes" id="UP000318478"/>
    </source>
</evidence>
<dbReference type="RefSeq" id="WP_146588856.1">
    <property type="nucleotide sequence ID" value="NZ_SJPO01000008.1"/>
</dbReference>
<keyword evidence="2" id="KW-1185">Reference proteome</keyword>